<organism evidence="1 2">
    <name type="scientific">Lysobacter hankyongensis</name>
    <dbReference type="NCBI Taxonomy" id="1176535"/>
    <lineage>
        <taxon>Bacteria</taxon>
        <taxon>Pseudomonadati</taxon>
        <taxon>Pseudomonadota</taxon>
        <taxon>Gammaproteobacteria</taxon>
        <taxon>Lysobacterales</taxon>
        <taxon>Lysobacteraceae</taxon>
        <taxon>Lysobacter</taxon>
    </lineage>
</organism>
<dbReference type="RefSeq" id="WP_345304738.1">
    <property type="nucleotide sequence ID" value="NZ_BAABJE010000029.1"/>
</dbReference>
<protein>
    <submittedName>
        <fullName evidence="1">Uncharacterized protein</fullName>
    </submittedName>
</protein>
<comment type="caution">
    <text evidence="1">The sequence shown here is derived from an EMBL/GenBank/DDBJ whole genome shotgun (WGS) entry which is preliminary data.</text>
</comment>
<dbReference type="Proteomes" id="UP001499959">
    <property type="component" value="Unassembled WGS sequence"/>
</dbReference>
<evidence type="ECO:0000313" key="1">
    <source>
        <dbReference type="EMBL" id="GAA4806087.1"/>
    </source>
</evidence>
<evidence type="ECO:0000313" key="2">
    <source>
        <dbReference type="Proteomes" id="UP001499959"/>
    </source>
</evidence>
<dbReference type="EMBL" id="BAABJE010000029">
    <property type="protein sequence ID" value="GAA4806087.1"/>
    <property type="molecule type" value="Genomic_DNA"/>
</dbReference>
<reference evidence="2" key="1">
    <citation type="journal article" date="2019" name="Int. J. Syst. Evol. Microbiol.">
        <title>The Global Catalogue of Microorganisms (GCM) 10K type strain sequencing project: providing services to taxonomists for standard genome sequencing and annotation.</title>
        <authorList>
            <consortium name="The Broad Institute Genomics Platform"/>
            <consortium name="The Broad Institute Genome Sequencing Center for Infectious Disease"/>
            <person name="Wu L."/>
            <person name="Ma J."/>
        </authorList>
    </citation>
    <scope>NUCLEOTIDE SEQUENCE [LARGE SCALE GENOMIC DNA]</scope>
    <source>
        <strain evidence="2">JCM 18204</strain>
    </source>
</reference>
<keyword evidence="2" id="KW-1185">Reference proteome</keyword>
<accession>A0ABP9C760</accession>
<proteinExistence type="predicted"/>
<name>A0ABP9C760_9GAMM</name>
<sequence length="144" mass="15383">MAFGTFNERIAIAVGLVIARFPNARLHLAEGTASTGPTTTPMAIDRLKLLFRSTDGMALAVEETGYGEFGPLRRLDPPPALGPPLDWPIAMDLPEADNLKEQAAYIDPYATVILRAGRGGAEFVFGGNPECADVVVEAVGRMVR</sequence>
<gene>
    <name evidence="1" type="ORF">GCM10023307_35780</name>
</gene>